<evidence type="ECO:0000313" key="2">
    <source>
        <dbReference type="EMBL" id="KMM67706.1"/>
    </source>
</evidence>
<accession>A0A0J6F476</accession>
<dbReference type="Pfam" id="PF23867">
    <property type="entry name" value="Mmc1_N"/>
    <property type="match status" value="1"/>
</dbReference>
<reference evidence="3" key="2">
    <citation type="journal article" date="2009" name="Genome Res.">
        <title>Comparative genomic analyses of the human fungal pathogens Coccidioides and their relatives.</title>
        <authorList>
            <person name="Sharpton T.J."/>
            <person name="Stajich J.E."/>
            <person name="Rounsley S.D."/>
            <person name="Gardner M.J."/>
            <person name="Wortman J.R."/>
            <person name="Jordar V.S."/>
            <person name="Maiti R."/>
            <person name="Kodira C.D."/>
            <person name="Neafsey D.E."/>
            <person name="Zeng Q."/>
            <person name="Hung C.-Y."/>
            <person name="McMahan C."/>
            <person name="Muszewska A."/>
            <person name="Grynberg M."/>
            <person name="Mandel M.A."/>
            <person name="Kellner E.M."/>
            <person name="Barker B.M."/>
            <person name="Galgiani J.N."/>
            <person name="Orbach M.J."/>
            <person name="Kirkland T.N."/>
            <person name="Cole G.T."/>
            <person name="Henn M.R."/>
            <person name="Birren B.W."/>
            <person name="Taylor J.W."/>
        </authorList>
    </citation>
    <scope>NUCLEOTIDE SEQUENCE [LARGE SCALE GENOMIC DNA]</scope>
    <source>
        <strain evidence="3">RMSCC 3488</strain>
    </source>
</reference>
<dbReference type="Pfam" id="PF23868">
    <property type="entry name" value="Mmc1_C"/>
    <property type="match status" value="1"/>
</dbReference>
<dbReference type="OrthoDB" id="5319015at2759"/>
<dbReference type="EMBL" id="DS268110">
    <property type="protein sequence ID" value="KMM67706.1"/>
    <property type="molecule type" value="Genomic_DNA"/>
</dbReference>
<name>A0A0J6F476_COCPO</name>
<dbReference type="PANTHER" id="PTHR38644">
    <property type="entry name" value="EXPRESSED PROTEIN"/>
    <property type="match status" value="1"/>
</dbReference>
<dbReference type="PANTHER" id="PTHR38644:SF1">
    <property type="entry name" value="EXPRESSED PROTEIN"/>
    <property type="match status" value="1"/>
</dbReference>
<gene>
    <name evidence="2" type="ORF">CPAG_04039</name>
</gene>
<protein>
    <recommendedName>
        <fullName evidence="1">Mmc1 C-terminal domain-containing protein</fullName>
    </recommendedName>
</protein>
<evidence type="ECO:0000259" key="1">
    <source>
        <dbReference type="Pfam" id="PF23868"/>
    </source>
</evidence>
<reference evidence="3" key="3">
    <citation type="journal article" date="2010" name="Genome Res.">
        <title>Population genomic sequencing of Coccidioides fungi reveals recent hybridization and transposon control.</title>
        <authorList>
            <person name="Neafsey D.E."/>
            <person name="Barker B.M."/>
            <person name="Sharpton T.J."/>
            <person name="Stajich J.E."/>
            <person name="Park D.J."/>
            <person name="Whiston E."/>
            <person name="Hung C.-Y."/>
            <person name="McMahan C."/>
            <person name="White J."/>
            <person name="Sykes S."/>
            <person name="Heiman D."/>
            <person name="Young S."/>
            <person name="Zeng Q."/>
            <person name="Abouelleil A."/>
            <person name="Aftuck L."/>
            <person name="Bessette D."/>
            <person name="Brown A."/>
            <person name="FitzGerald M."/>
            <person name="Lui A."/>
            <person name="Macdonald J.P."/>
            <person name="Priest M."/>
            <person name="Orbach M.J."/>
            <person name="Galgiani J.N."/>
            <person name="Kirkland T.N."/>
            <person name="Cole G.T."/>
            <person name="Birren B.W."/>
            <person name="Henn M.R."/>
            <person name="Taylor J.W."/>
            <person name="Rounsley S.D."/>
        </authorList>
    </citation>
    <scope>NUCLEOTIDE SEQUENCE [LARGE SCALE GENOMIC DNA]</scope>
    <source>
        <strain evidence="3">RMSCC 3488</strain>
    </source>
</reference>
<organism evidence="2 3">
    <name type="scientific">Coccidioides posadasii RMSCC 3488</name>
    <dbReference type="NCBI Taxonomy" id="454284"/>
    <lineage>
        <taxon>Eukaryota</taxon>
        <taxon>Fungi</taxon>
        <taxon>Dikarya</taxon>
        <taxon>Ascomycota</taxon>
        <taxon>Pezizomycotina</taxon>
        <taxon>Eurotiomycetes</taxon>
        <taxon>Eurotiomycetidae</taxon>
        <taxon>Onygenales</taxon>
        <taxon>Onygenaceae</taxon>
        <taxon>Coccidioides</taxon>
    </lineage>
</organism>
<sequence>MPSKLRASLLKGPLDLADFLLSCPACSPARQSLRSTVNSSPLRRKFPRFHRRLTSTVSASVASHENQFVPARYKELYEALGRVGKVAAEHVDLARLQLALRGLESERPVVRIAVLGVDDTATAVRLVRLILADPLSSKADWEKHLEEYHLRDSQGLLIRYGEPSETPVTDSSLPTISIPSITLRNASIEILISSISTRTSHLLPDAISNAVETPTISIGSSDGAHHTTVRYPVHKTIVCGNGIDDLLAYTKIAKNINGNADKPIVHATFNLNAKPAPKTGSQSFSFVDLEQAELALARFRESAQHATGYERGWTRSGIQPLIEWMVEQYQDSALRPEVRGLAQSVLDSTERNLARDENATLQKREAESVSENVRAALETEVSSWAESAHTELRQSLNDAFSHHKWRNLVWWKLFWRVDDVGMLSASILDKQWLPQAERKAIWLGGKFQQAGLLNQNESFPTQTTDGATSNLKEGEASKALSTGKWPATISQTRDHLLNTKVPSLHALAQTLVLSSVSTTTLTSALSVLTYVATSATTLEEAGTIAAVGIIYSLRRQQKRWDAARRYWESEVREEGRKALKDSEDAIRTLLRDGGRATEPVIDTEARKGIDRAKVALESVK</sequence>
<dbReference type="VEuPathDB" id="FungiDB:CPAG_04039"/>
<proteinExistence type="predicted"/>
<dbReference type="AlphaFoldDB" id="A0A0J6F476"/>
<dbReference type="Proteomes" id="UP000054567">
    <property type="component" value="Unassembled WGS sequence"/>
</dbReference>
<dbReference type="InterPro" id="IPR056196">
    <property type="entry name" value="Mmc1_C"/>
</dbReference>
<evidence type="ECO:0000313" key="3">
    <source>
        <dbReference type="Proteomes" id="UP000054567"/>
    </source>
</evidence>
<reference evidence="2 3" key="1">
    <citation type="submission" date="2007-06" db="EMBL/GenBank/DDBJ databases">
        <title>The Genome Sequence of Coccidioides posadasii RMSCC_3488.</title>
        <authorList>
            <consortium name="Coccidioides Genome Resources Consortium"/>
            <consortium name="The Broad Institute Genome Sequencing Platform"/>
            <person name="Henn M.R."/>
            <person name="Sykes S."/>
            <person name="Young S."/>
            <person name="Jaffe D."/>
            <person name="Berlin A."/>
            <person name="Alvarez P."/>
            <person name="Butler J."/>
            <person name="Gnerre S."/>
            <person name="Grabherr M."/>
            <person name="Mauceli E."/>
            <person name="Brockman W."/>
            <person name="Kodira C."/>
            <person name="Alvarado L."/>
            <person name="Zeng Q."/>
            <person name="Crawford M."/>
            <person name="Antoine C."/>
            <person name="Devon K."/>
            <person name="Galgiani J."/>
            <person name="Orsborn K."/>
            <person name="Lewis M.L."/>
            <person name="Nusbaum C."/>
            <person name="Galagan J."/>
            <person name="Birren B."/>
        </authorList>
    </citation>
    <scope>NUCLEOTIDE SEQUENCE [LARGE SCALE GENOMIC DNA]</scope>
    <source>
        <strain evidence="2 3">RMSCC 3488</strain>
    </source>
</reference>
<feature type="domain" description="Mmc1 C-terminal" evidence="1">
    <location>
        <begin position="378"/>
        <end position="576"/>
    </location>
</feature>